<dbReference type="Proteomes" id="UP000510869">
    <property type="component" value="Chromosome"/>
</dbReference>
<organism evidence="3 4">
    <name type="scientific">Natrinema zhouii</name>
    <dbReference type="NCBI Taxonomy" id="1710539"/>
    <lineage>
        <taxon>Archaea</taxon>
        <taxon>Methanobacteriati</taxon>
        <taxon>Methanobacteriota</taxon>
        <taxon>Stenosarchaea group</taxon>
        <taxon>Halobacteria</taxon>
        <taxon>Halobacteriales</taxon>
        <taxon>Natrialbaceae</taxon>
        <taxon>Natrinema</taxon>
    </lineage>
</organism>
<sequence>MDKRERLEAFLESNGLDSVWFARPNSFAWLTGGNNVIDREGDTGVAAVGYDGDEITIVANNIEAERIVAEELPDFDRNEVTVEQFPWYASSLAEAITERVGDERAAIDIEVPGLERVDPTALRQPLTERDRERYRELGGQTASAVESVCRELRREDTEHEVASALRVALSARDIEAPVVLVGGSERVQQYRHYTPTDAELGEYALVSVTAEQAGLHASCTRTVAFDPPSWLAERHEAAARVETTALAATQAAAGSRGSTGNADGDGTAGDVFGAIQEAYDAVGYDGEWEHHHQGGAAGFAGREWIATPSHDAPVEAPMAYAWNPTVQGAKSEDTALVTDEEIETLTATGRWPTTTVSAVDRDFELERPDVLELEG</sequence>
<evidence type="ECO:0000259" key="2">
    <source>
        <dbReference type="Pfam" id="PF01321"/>
    </source>
</evidence>
<gene>
    <name evidence="3" type="ORF">HYG81_00475</name>
</gene>
<keyword evidence="4" id="KW-1185">Reference proteome</keyword>
<dbReference type="InterPro" id="IPR036005">
    <property type="entry name" value="Creatinase/aminopeptidase-like"/>
</dbReference>
<dbReference type="Gene3D" id="3.90.230.10">
    <property type="entry name" value="Creatinase/methionine aminopeptidase superfamily"/>
    <property type="match status" value="1"/>
</dbReference>
<feature type="domain" description="Peptidase M24" evidence="1">
    <location>
        <begin position="133"/>
        <end position="339"/>
    </location>
</feature>
<accession>A0A7D6CP35</accession>
<protein>
    <submittedName>
        <fullName evidence="3">M24 family metallopeptidase</fullName>
    </submittedName>
</protein>
<dbReference type="SUPFAM" id="SSF55920">
    <property type="entry name" value="Creatinase/aminopeptidase"/>
    <property type="match status" value="1"/>
</dbReference>
<dbReference type="PANTHER" id="PTHR46112:SF2">
    <property type="entry name" value="XAA-PRO AMINOPEPTIDASE P-RELATED"/>
    <property type="match status" value="1"/>
</dbReference>
<dbReference type="GeneID" id="56141634"/>
<dbReference type="Pfam" id="PF01321">
    <property type="entry name" value="Creatinase_N"/>
    <property type="match status" value="1"/>
</dbReference>
<evidence type="ECO:0000259" key="1">
    <source>
        <dbReference type="Pfam" id="PF00557"/>
    </source>
</evidence>
<dbReference type="InterPro" id="IPR000994">
    <property type="entry name" value="Pept_M24"/>
</dbReference>
<dbReference type="CDD" id="cd01066">
    <property type="entry name" value="APP_MetAP"/>
    <property type="match status" value="1"/>
</dbReference>
<dbReference type="InterPro" id="IPR050659">
    <property type="entry name" value="Peptidase_M24B"/>
</dbReference>
<proteinExistence type="predicted"/>
<name>A0A7D6CP35_9EURY</name>
<dbReference type="Pfam" id="PF00557">
    <property type="entry name" value="Peptidase_M24"/>
    <property type="match status" value="1"/>
</dbReference>
<dbReference type="AlphaFoldDB" id="A0A7D6CP35"/>
<evidence type="ECO:0000313" key="3">
    <source>
        <dbReference type="EMBL" id="QLK26138.1"/>
    </source>
</evidence>
<dbReference type="InterPro" id="IPR000587">
    <property type="entry name" value="Creatinase_N"/>
</dbReference>
<dbReference type="KEGG" id="nay:HYG81_00475"/>
<dbReference type="EMBL" id="CP059154">
    <property type="protein sequence ID" value="QLK26138.1"/>
    <property type="molecule type" value="Genomic_DNA"/>
</dbReference>
<dbReference type="OrthoDB" id="202529at2157"/>
<dbReference type="PANTHER" id="PTHR46112">
    <property type="entry name" value="AMINOPEPTIDASE"/>
    <property type="match status" value="1"/>
</dbReference>
<evidence type="ECO:0000313" key="4">
    <source>
        <dbReference type="Proteomes" id="UP000510869"/>
    </source>
</evidence>
<dbReference type="InterPro" id="IPR029149">
    <property type="entry name" value="Creatin/AminoP/Spt16_N"/>
</dbReference>
<feature type="domain" description="Creatinase N-terminal" evidence="2">
    <location>
        <begin position="4"/>
        <end position="107"/>
    </location>
</feature>
<reference evidence="3 4" key="1">
    <citation type="submission" date="2020-07" db="EMBL/GenBank/DDBJ databases">
        <title>Natrinema (YPL30) sp. nov. and Haloterrigena xxxxxx (YPL8) sp. nov., isolated from a salt mine.</title>
        <authorList>
            <person name="Cui H."/>
        </authorList>
    </citation>
    <scope>NUCLEOTIDE SEQUENCE [LARGE SCALE GENOMIC DNA]</scope>
    <source>
        <strain evidence="3 4">YPL13</strain>
    </source>
</reference>
<dbReference type="SUPFAM" id="SSF53092">
    <property type="entry name" value="Creatinase/prolidase N-terminal domain"/>
    <property type="match status" value="1"/>
</dbReference>
<dbReference type="RefSeq" id="WP_180841317.1">
    <property type="nucleotide sequence ID" value="NZ_CP059154.1"/>
</dbReference>